<evidence type="ECO:0000313" key="4">
    <source>
        <dbReference type="Proteomes" id="UP000076486"/>
    </source>
</evidence>
<name>A0A167IVC4_9GAMM</name>
<dbReference type="InterPro" id="IPR001789">
    <property type="entry name" value="Sig_transdc_resp-reg_receiver"/>
</dbReference>
<dbReference type="PATRIC" id="fig|1365248.3.peg.4000"/>
<comment type="caution">
    <text evidence="3">The sequence shown here is derived from an EMBL/GenBank/DDBJ whole genome shotgun (WGS) entry which is preliminary data.</text>
</comment>
<evidence type="ECO:0000259" key="2">
    <source>
        <dbReference type="PROSITE" id="PS50110"/>
    </source>
</evidence>
<sequence length="354" mass="40321">MKIKPTNVLILDDDKLVLRSLSRSLSRVLNVENIVTINDPTLVEQYLSNSDVKYDLFITDYQMPSINGAQALKIVQVKSPTTIRVLMSGDIGSIHNDFNEVSANIFMPKPFSIDDINFLGYIYHKAKCLDVTDEHDLKQGFVPYVPLPEKNTAETRSKEHPYLNTTSNFESYINVSKLDNNDRSIILEASSDLLNKHIEFLGRFIDSVGWVQIIEEIELYFDWALKSFVFSRHHNVTQEQSITIFCMIFSCWINKVVYLYLKAGFGKSFELSILNRYASIWGVDECLINERQKVMVESPSSDSAIICKTVLDNINTNNEKAISDILISEHSNIDSLCEFLSTSKQTNTIEEGSI</sequence>
<dbReference type="Proteomes" id="UP000076486">
    <property type="component" value="Unassembled WGS sequence"/>
</dbReference>
<reference evidence="3 4" key="1">
    <citation type="submission" date="2013-07" db="EMBL/GenBank/DDBJ databases">
        <title>Comparative Genomic and Metabolomic Analysis of Twelve Strains of Pseudoalteromonas luteoviolacea.</title>
        <authorList>
            <person name="Vynne N.G."/>
            <person name="Mansson M."/>
            <person name="Gram L."/>
        </authorList>
    </citation>
    <scope>NUCLEOTIDE SEQUENCE [LARGE SCALE GENOMIC DNA]</scope>
    <source>
        <strain evidence="3 4">CPMOR-1</strain>
    </source>
</reference>
<dbReference type="SMART" id="SM00448">
    <property type="entry name" value="REC"/>
    <property type="match status" value="1"/>
</dbReference>
<feature type="domain" description="Response regulatory" evidence="2">
    <location>
        <begin position="7"/>
        <end position="124"/>
    </location>
</feature>
<dbReference type="Pfam" id="PF00072">
    <property type="entry name" value="Response_reg"/>
    <property type="match status" value="1"/>
</dbReference>
<dbReference type="GO" id="GO:0000160">
    <property type="term" value="P:phosphorelay signal transduction system"/>
    <property type="evidence" value="ECO:0007669"/>
    <property type="project" value="InterPro"/>
</dbReference>
<dbReference type="PROSITE" id="PS50110">
    <property type="entry name" value="RESPONSE_REGULATORY"/>
    <property type="match status" value="1"/>
</dbReference>
<gene>
    <name evidence="3" type="ORF">N473_24390</name>
</gene>
<dbReference type="SUPFAM" id="SSF52172">
    <property type="entry name" value="CheY-like"/>
    <property type="match status" value="1"/>
</dbReference>
<dbReference type="PANTHER" id="PTHR43228">
    <property type="entry name" value="TWO-COMPONENT RESPONSE REGULATOR"/>
    <property type="match status" value="1"/>
</dbReference>
<dbReference type="PANTHER" id="PTHR43228:SF1">
    <property type="entry name" value="TWO-COMPONENT RESPONSE REGULATOR ARR22"/>
    <property type="match status" value="1"/>
</dbReference>
<keyword evidence="1" id="KW-0597">Phosphoprotein</keyword>
<dbReference type="RefSeq" id="WP_063369260.1">
    <property type="nucleotide sequence ID" value="NZ_AUYC01000046.1"/>
</dbReference>
<dbReference type="InterPro" id="IPR052048">
    <property type="entry name" value="ST_Response_Regulator"/>
</dbReference>
<feature type="modified residue" description="4-aspartylphosphate" evidence="1">
    <location>
        <position position="60"/>
    </location>
</feature>
<evidence type="ECO:0000313" key="3">
    <source>
        <dbReference type="EMBL" id="KZN60120.1"/>
    </source>
</evidence>
<dbReference type="AlphaFoldDB" id="A0A167IVC4"/>
<proteinExistence type="predicted"/>
<organism evidence="3 4">
    <name type="scientific">Pseudoalteromonas luteoviolacea CPMOR-1</name>
    <dbReference type="NCBI Taxonomy" id="1365248"/>
    <lineage>
        <taxon>Bacteria</taxon>
        <taxon>Pseudomonadati</taxon>
        <taxon>Pseudomonadota</taxon>
        <taxon>Gammaproteobacteria</taxon>
        <taxon>Alteromonadales</taxon>
        <taxon>Pseudoalteromonadaceae</taxon>
        <taxon>Pseudoalteromonas</taxon>
    </lineage>
</organism>
<dbReference type="InterPro" id="IPR011006">
    <property type="entry name" value="CheY-like_superfamily"/>
</dbReference>
<protein>
    <recommendedName>
        <fullName evidence="2">Response regulatory domain-containing protein</fullName>
    </recommendedName>
</protein>
<evidence type="ECO:0000256" key="1">
    <source>
        <dbReference type="PROSITE-ProRule" id="PRU00169"/>
    </source>
</evidence>
<accession>A0A167IVC4</accession>
<dbReference type="Gene3D" id="3.40.50.2300">
    <property type="match status" value="1"/>
</dbReference>
<dbReference type="EMBL" id="AUYC01000046">
    <property type="protein sequence ID" value="KZN60120.1"/>
    <property type="molecule type" value="Genomic_DNA"/>
</dbReference>